<dbReference type="GO" id="GO:0017006">
    <property type="term" value="P:protein-tetrapyrrole linkage"/>
    <property type="evidence" value="ECO:0007669"/>
    <property type="project" value="UniProtKB-UniRule"/>
</dbReference>
<dbReference type="InterPro" id="IPR018536">
    <property type="entry name" value="CpcS/CpeS"/>
</dbReference>
<name>A0A2W4XJ13_9CYAN</name>
<dbReference type="CDD" id="cd16339">
    <property type="entry name" value="CpcS"/>
    <property type="match status" value="1"/>
</dbReference>
<reference evidence="4 5" key="2">
    <citation type="submission" date="2018-06" db="EMBL/GenBank/DDBJ databases">
        <title>Metagenomic assembly of (sub)arctic Cyanobacteria and their associated microbiome from non-axenic cultures.</title>
        <authorList>
            <person name="Baurain D."/>
        </authorList>
    </citation>
    <scope>NUCLEOTIDE SEQUENCE [LARGE SCALE GENOMIC DNA]</scope>
    <source>
        <strain evidence="4">ULC027bin1</strain>
    </source>
</reference>
<evidence type="ECO:0000256" key="3">
    <source>
        <dbReference type="HAMAP-Rule" id="MF_01459"/>
    </source>
</evidence>
<comment type="similarity">
    <text evidence="1 3">Belongs to the CpcS/CpeS biliprotein lyase family.</text>
</comment>
<sequence length="190" mass="21519">MSALDIFHGFFDSCVGNWDSERTYHYLSKSAIERSHTHFGVSPLTDEQKNKVFADNQYTVAASSLGTCPGFHLVFHTVSEKGEVVDQSVNLAFVPNGQPAEHEYLLEGDYLRDRAYEEDRPTISHFSFNSRTCELLMTTRYTQIVSVDSITLVNPKMRIRRIFNYMKAPDGQPLTELALVGFGVEQKLAD</sequence>
<protein>
    <recommendedName>
        <fullName evidence="3">Chromophore lyase CpcS/CpeS</fullName>
        <ecNumber evidence="3">4.-.-.-</ecNumber>
    </recommendedName>
</protein>
<evidence type="ECO:0000313" key="5">
    <source>
        <dbReference type="Proteomes" id="UP000249794"/>
    </source>
</evidence>
<comment type="caution">
    <text evidence="4">The sequence shown here is derived from an EMBL/GenBank/DDBJ whole genome shotgun (WGS) entry which is preliminary data.</text>
</comment>
<dbReference type="InterPro" id="IPR012674">
    <property type="entry name" value="Calycin"/>
</dbReference>
<keyword evidence="2 3" id="KW-0456">Lyase</keyword>
<dbReference type="Gene3D" id="2.40.128.20">
    <property type="match status" value="1"/>
</dbReference>
<organism evidence="4 5">
    <name type="scientific">Phormidesmis priestleyi</name>
    <dbReference type="NCBI Taxonomy" id="268141"/>
    <lineage>
        <taxon>Bacteria</taxon>
        <taxon>Bacillati</taxon>
        <taxon>Cyanobacteriota</taxon>
        <taxon>Cyanophyceae</taxon>
        <taxon>Leptolyngbyales</taxon>
        <taxon>Leptolyngbyaceae</taxon>
        <taxon>Phormidesmis</taxon>
    </lineage>
</organism>
<gene>
    <name evidence="3" type="primary">cpcS</name>
    <name evidence="4" type="ORF">DCF15_09560</name>
</gene>
<dbReference type="HAMAP" id="MF_01459">
    <property type="entry name" value="Chrphore_lyase_CpxS"/>
    <property type="match status" value="1"/>
</dbReference>
<evidence type="ECO:0000256" key="1">
    <source>
        <dbReference type="ARBA" id="ARBA00010681"/>
    </source>
</evidence>
<dbReference type="EMBL" id="QBMP01000082">
    <property type="protein sequence ID" value="PZO56057.1"/>
    <property type="molecule type" value="Genomic_DNA"/>
</dbReference>
<comment type="function">
    <text evidence="3">Covalently attaches a chromophore to Cys residue(s) of phycobiliproteins.</text>
</comment>
<dbReference type="AlphaFoldDB" id="A0A2W4XJ13"/>
<dbReference type="Pfam" id="PF09367">
    <property type="entry name" value="CpeS"/>
    <property type="match status" value="1"/>
</dbReference>
<dbReference type="Proteomes" id="UP000249794">
    <property type="component" value="Unassembled WGS sequence"/>
</dbReference>
<evidence type="ECO:0000256" key="2">
    <source>
        <dbReference type="ARBA" id="ARBA00023239"/>
    </source>
</evidence>
<evidence type="ECO:0000313" key="4">
    <source>
        <dbReference type="EMBL" id="PZO56057.1"/>
    </source>
</evidence>
<proteinExistence type="inferred from homology"/>
<dbReference type="EC" id="4.-.-.-" evidence="3"/>
<accession>A0A2W4XJ13</accession>
<reference evidence="5" key="1">
    <citation type="submission" date="2018-04" db="EMBL/GenBank/DDBJ databases">
        <authorList>
            <person name="Cornet L."/>
        </authorList>
    </citation>
    <scope>NUCLEOTIDE SEQUENCE [LARGE SCALE GENOMIC DNA]</scope>
</reference>
<dbReference type="GO" id="GO:0016829">
    <property type="term" value="F:lyase activity"/>
    <property type="evidence" value="ECO:0007669"/>
    <property type="project" value="UniProtKB-KW"/>
</dbReference>